<reference evidence="2 3" key="1">
    <citation type="submission" date="2020-06" db="EMBL/GenBank/DDBJ databases">
        <title>Photobacterium damselae subsp. damselae comparative genomics.</title>
        <authorList>
            <person name="Osorio C.R."/>
        </authorList>
    </citation>
    <scope>NUCLEOTIDE SEQUENCE [LARGE SCALE GENOMIC DNA]</scope>
    <source>
        <strain evidence="2 3">TW250/03</strain>
    </source>
</reference>
<evidence type="ECO:0000313" key="2">
    <source>
        <dbReference type="EMBL" id="NVP00681.1"/>
    </source>
</evidence>
<dbReference type="InterPro" id="IPR009838">
    <property type="entry name" value="T4SS_TraL"/>
</dbReference>
<accession>A0A850R0N1</accession>
<keyword evidence="1" id="KW-0812">Transmembrane</keyword>
<dbReference type="GO" id="GO:0019867">
    <property type="term" value="C:outer membrane"/>
    <property type="evidence" value="ECO:0007669"/>
    <property type="project" value="InterPro"/>
</dbReference>
<keyword evidence="1" id="KW-0472">Membrane</keyword>
<proteinExistence type="predicted"/>
<feature type="transmembrane region" description="Helical" evidence="1">
    <location>
        <begin position="28"/>
        <end position="52"/>
    </location>
</feature>
<sequence>MNEEIDIPDLCDEPIHFLLWQWDQALPVSVGLMIGIVIGYALFGLILGFGLVRIYTKTKDSKPKGYFFHILYDKGLFITQDKIKSMPNALIDEFHS</sequence>
<evidence type="ECO:0000256" key="1">
    <source>
        <dbReference type="SAM" id="Phobius"/>
    </source>
</evidence>
<comment type="caution">
    <text evidence="2">The sequence shown here is derived from an EMBL/GenBank/DDBJ whole genome shotgun (WGS) entry which is preliminary data.</text>
</comment>
<dbReference type="NCBIfam" id="TIGR02762">
    <property type="entry name" value="TraL_TIGR"/>
    <property type="match status" value="1"/>
</dbReference>
<protein>
    <submittedName>
        <fullName evidence="2">Type IV conjugative transfer system protein TraL</fullName>
    </submittedName>
</protein>
<keyword evidence="1" id="KW-1133">Transmembrane helix</keyword>
<dbReference type="Pfam" id="PF07178">
    <property type="entry name" value="TraL"/>
    <property type="match status" value="1"/>
</dbReference>
<dbReference type="Proteomes" id="UP000533429">
    <property type="component" value="Unassembled WGS sequence"/>
</dbReference>
<dbReference type="AlphaFoldDB" id="A0A850R0N1"/>
<gene>
    <name evidence="2" type="primary">traL</name>
    <name evidence="2" type="ORF">HWA77_10705</name>
</gene>
<dbReference type="EMBL" id="JABXOR010000670">
    <property type="protein sequence ID" value="NVP00681.1"/>
    <property type="molecule type" value="Genomic_DNA"/>
</dbReference>
<organism evidence="2 3">
    <name type="scientific">Photobacterium damselae subsp. damselae</name>
    <name type="common">Listonella damsela</name>
    <dbReference type="NCBI Taxonomy" id="85581"/>
    <lineage>
        <taxon>Bacteria</taxon>
        <taxon>Pseudomonadati</taxon>
        <taxon>Pseudomonadota</taxon>
        <taxon>Gammaproteobacteria</taxon>
        <taxon>Vibrionales</taxon>
        <taxon>Vibrionaceae</taxon>
        <taxon>Photobacterium</taxon>
    </lineage>
</organism>
<evidence type="ECO:0000313" key="3">
    <source>
        <dbReference type="Proteomes" id="UP000533429"/>
    </source>
</evidence>
<name>A0A850R0N1_PHODD</name>